<proteinExistence type="predicted"/>
<protein>
    <submittedName>
        <fullName evidence="1">Uncharacterized protein</fullName>
    </submittedName>
</protein>
<organism evidence="1 2">
    <name type="scientific">Pseudorhodoferax soli</name>
    <dbReference type="NCBI Taxonomy" id="545864"/>
    <lineage>
        <taxon>Bacteria</taxon>
        <taxon>Pseudomonadati</taxon>
        <taxon>Pseudomonadota</taxon>
        <taxon>Betaproteobacteria</taxon>
        <taxon>Burkholderiales</taxon>
        <taxon>Comamonadaceae</taxon>
    </lineage>
</organism>
<reference evidence="1 2" key="1">
    <citation type="submission" date="2018-07" db="EMBL/GenBank/DDBJ databases">
        <title>Genomic Encyclopedia of Type Strains, Phase IV (KMG-IV): sequencing the most valuable type-strain genomes for metagenomic binning, comparative biology and taxonomic classification.</title>
        <authorList>
            <person name="Goeker M."/>
        </authorList>
    </citation>
    <scope>NUCLEOTIDE SEQUENCE [LARGE SCALE GENOMIC DNA]</scope>
    <source>
        <strain evidence="1 2">DSM 21634</strain>
    </source>
</reference>
<dbReference type="RefSeq" id="WP_114470141.1">
    <property type="nucleotide sequence ID" value="NZ_QPJK01000007.1"/>
</dbReference>
<sequence length="254" mass="27246">MLAFGTEKQATRRRRVVRAMGIDFGKAEWMECGTDAQLSPTISLIEQPPRSVLAAHFHRNNQFQLFVGGGGFIGRTPIEPVTIHYAGAYTGYGPLVAGDEGIRYFTIRPVCEAGAHAVATARDLMVRGPKRHATSAPVQVLEPTVLASLSEVQRDDVITHAPDGLGATVVAVPPADVIPVPWVAAADGMFLLVLAGTLEPALHAPLSVWESIFVSHPQELPMLRAGPRGAQIVCAFVPAKADAYRQVQAQETRT</sequence>
<evidence type="ECO:0000313" key="2">
    <source>
        <dbReference type="Proteomes" id="UP000252884"/>
    </source>
</evidence>
<gene>
    <name evidence="1" type="ORF">DES41_107126</name>
</gene>
<evidence type="ECO:0000313" key="1">
    <source>
        <dbReference type="EMBL" id="RCW68605.1"/>
    </source>
</evidence>
<accession>A0A368XL77</accession>
<dbReference type="OrthoDB" id="5181753at2"/>
<dbReference type="AlphaFoldDB" id="A0A368XL77"/>
<dbReference type="Proteomes" id="UP000252884">
    <property type="component" value="Unassembled WGS sequence"/>
</dbReference>
<name>A0A368XL77_9BURK</name>
<dbReference type="EMBL" id="QPJK01000007">
    <property type="protein sequence ID" value="RCW68605.1"/>
    <property type="molecule type" value="Genomic_DNA"/>
</dbReference>
<keyword evidence="2" id="KW-1185">Reference proteome</keyword>
<comment type="caution">
    <text evidence="1">The sequence shown here is derived from an EMBL/GenBank/DDBJ whole genome shotgun (WGS) entry which is preliminary data.</text>
</comment>